<name>A0A4Y2JJ35_ARAVE</name>
<proteinExistence type="predicted"/>
<dbReference type="Pfam" id="PF01161">
    <property type="entry name" value="PBP"/>
    <property type="match status" value="1"/>
</dbReference>
<feature type="signal peptide" evidence="1">
    <location>
        <begin position="1"/>
        <end position="19"/>
    </location>
</feature>
<dbReference type="InterPro" id="IPR035810">
    <property type="entry name" value="PEBP_euk"/>
</dbReference>
<comment type="caution">
    <text evidence="2">The sequence shown here is derived from an EMBL/GenBank/DDBJ whole genome shotgun (WGS) entry which is preliminary data.</text>
</comment>
<accession>A0A4Y2JJ35</accession>
<dbReference type="PANTHER" id="PTHR11362:SF82">
    <property type="entry name" value="PHOSPHATIDYLETHANOLAMINE-BINDING PROTEIN 4"/>
    <property type="match status" value="1"/>
</dbReference>
<reference evidence="2 3" key="1">
    <citation type="journal article" date="2019" name="Sci. Rep.">
        <title>Orb-weaving spider Araneus ventricosus genome elucidates the spidroin gene catalogue.</title>
        <authorList>
            <person name="Kono N."/>
            <person name="Nakamura H."/>
            <person name="Ohtoshi R."/>
            <person name="Moran D.A.P."/>
            <person name="Shinohara A."/>
            <person name="Yoshida Y."/>
            <person name="Fujiwara M."/>
            <person name="Mori M."/>
            <person name="Tomita M."/>
            <person name="Arakawa K."/>
        </authorList>
    </citation>
    <scope>NUCLEOTIDE SEQUENCE [LARGE SCALE GENOMIC DNA]</scope>
</reference>
<dbReference type="OrthoDB" id="6433989at2759"/>
<feature type="chain" id="PRO_5021327159" evidence="1">
    <location>
        <begin position="20"/>
        <end position="188"/>
    </location>
</feature>
<keyword evidence="1" id="KW-0732">Signal</keyword>
<organism evidence="2 3">
    <name type="scientific">Araneus ventricosus</name>
    <name type="common">Orbweaver spider</name>
    <name type="synonym">Epeira ventricosa</name>
    <dbReference type="NCBI Taxonomy" id="182803"/>
    <lineage>
        <taxon>Eukaryota</taxon>
        <taxon>Metazoa</taxon>
        <taxon>Ecdysozoa</taxon>
        <taxon>Arthropoda</taxon>
        <taxon>Chelicerata</taxon>
        <taxon>Arachnida</taxon>
        <taxon>Araneae</taxon>
        <taxon>Araneomorphae</taxon>
        <taxon>Entelegynae</taxon>
        <taxon>Araneoidea</taxon>
        <taxon>Araneidae</taxon>
        <taxon>Araneus</taxon>
    </lineage>
</organism>
<dbReference type="EMBL" id="BGPR01003583">
    <property type="protein sequence ID" value="GBM89915.1"/>
    <property type="molecule type" value="Genomic_DNA"/>
</dbReference>
<dbReference type="AlphaFoldDB" id="A0A4Y2JJ35"/>
<dbReference type="Proteomes" id="UP000499080">
    <property type="component" value="Unassembled WGS sequence"/>
</dbReference>
<dbReference type="SUPFAM" id="SSF49777">
    <property type="entry name" value="PEBP-like"/>
    <property type="match status" value="1"/>
</dbReference>
<dbReference type="PANTHER" id="PTHR11362">
    <property type="entry name" value="PHOSPHATIDYLETHANOLAMINE-BINDING PROTEIN"/>
    <property type="match status" value="1"/>
</dbReference>
<sequence>MGYRLIFWMILVPFSSIEAQKSQCDLDKFQTNNIVPTLISTIPQNPMQIEYKGQPVTCGNLLTPNVTRERPTVIDYKADVKKLYTLIMFDPDAPTPQNPTSANFVHWLMENIPENLVINGDTVYAYSPPSPPVRSDPHRYIFLIYEQPNREMLNDDFGTERAVFNLGEFVKDRHLKGPIAGNFFLSSS</sequence>
<evidence type="ECO:0000256" key="1">
    <source>
        <dbReference type="SAM" id="SignalP"/>
    </source>
</evidence>
<dbReference type="Gene3D" id="3.90.280.10">
    <property type="entry name" value="PEBP-like"/>
    <property type="match status" value="1"/>
</dbReference>
<keyword evidence="3" id="KW-1185">Reference proteome</keyword>
<gene>
    <name evidence="2" type="primary">OV16_1</name>
    <name evidence="2" type="ORF">AVEN_34071_1</name>
</gene>
<evidence type="ECO:0000313" key="2">
    <source>
        <dbReference type="EMBL" id="GBM89915.1"/>
    </source>
</evidence>
<dbReference type="InterPro" id="IPR008914">
    <property type="entry name" value="PEBP"/>
</dbReference>
<evidence type="ECO:0000313" key="3">
    <source>
        <dbReference type="Proteomes" id="UP000499080"/>
    </source>
</evidence>
<dbReference type="InterPro" id="IPR036610">
    <property type="entry name" value="PEBP-like_sf"/>
</dbReference>
<dbReference type="CDD" id="cd00866">
    <property type="entry name" value="PEBP_euk"/>
    <property type="match status" value="1"/>
</dbReference>
<protein>
    <submittedName>
        <fullName evidence="2">OV-16 antigen</fullName>
    </submittedName>
</protein>